<gene>
    <name evidence="1" type="ORF">NQ314_017327</name>
</gene>
<proteinExistence type="predicted"/>
<keyword evidence="2" id="KW-1185">Reference proteome</keyword>
<dbReference type="AlphaFoldDB" id="A0AAV8WUP8"/>
<reference evidence="1" key="1">
    <citation type="journal article" date="2023" name="Insect Mol. Biol.">
        <title>Genome sequencing provides insights into the evolution of gene families encoding plant cell wall-degrading enzymes in longhorned beetles.</title>
        <authorList>
            <person name="Shin N.R."/>
            <person name="Okamura Y."/>
            <person name="Kirsch R."/>
            <person name="Pauchet Y."/>
        </authorList>
    </citation>
    <scope>NUCLEOTIDE SEQUENCE</scope>
    <source>
        <strain evidence="1">RBIC_L_NR</strain>
    </source>
</reference>
<dbReference type="Proteomes" id="UP001162156">
    <property type="component" value="Unassembled WGS sequence"/>
</dbReference>
<evidence type="ECO:0000313" key="1">
    <source>
        <dbReference type="EMBL" id="KAJ8929962.1"/>
    </source>
</evidence>
<sequence length="78" mass="9049">MLLLSQQLKCRLPLHDELFKELTFLDPNTAVYAEFASLSSLLSKFPNLVPEQEMQRVDNEYREMELDEDIGVFLSSVI</sequence>
<name>A0AAV8WUP8_9CUCU</name>
<protein>
    <submittedName>
        <fullName evidence="1">Uncharacterized protein</fullName>
    </submittedName>
</protein>
<dbReference type="EMBL" id="JANEYF010004833">
    <property type="protein sequence ID" value="KAJ8929962.1"/>
    <property type="molecule type" value="Genomic_DNA"/>
</dbReference>
<organism evidence="1 2">
    <name type="scientific">Rhamnusium bicolor</name>
    <dbReference type="NCBI Taxonomy" id="1586634"/>
    <lineage>
        <taxon>Eukaryota</taxon>
        <taxon>Metazoa</taxon>
        <taxon>Ecdysozoa</taxon>
        <taxon>Arthropoda</taxon>
        <taxon>Hexapoda</taxon>
        <taxon>Insecta</taxon>
        <taxon>Pterygota</taxon>
        <taxon>Neoptera</taxon>
        <taxon>Endopterygota</taxon>
        <taxon>Coleoptera</taxon>
        <taxon>Polyphaga</taxon>
        <taxon>Cucujiformia</taxon>
        <taxon>Chrysomeloidea</taxon>
        <taxon>Cerambycidae</taxon>
        <taxon>Lepturinae</taxon>
        <taxon>Rhagiini</taxon>
        <taxon>Rhamnusium</taxon>
    </lineage>
</organism>
<evidence type="ECO:0000313" key="2">
    <source>
        <dbReference type="Proteomes" id="UP001162156"/>
    </source>
</evidence>
<accession>A0AAV8WUP8</accession>
<comment type="caution">
    <text evidence="1">The sequence shown here is derived from an EMBL/GenBank/DDBJ whole genome shotgun (WGS) entry which is preliminary data.</text>
</comment>